<sequence length="496" mass="56339">MSSPVKLNFKQVITYQVGSATPIYLQLAQQFINAIQRSWLEPGVKLPGSRILAENLGLHRKTIIAALQELESQGWILVKPNVGTFVILPQATELLKNKITSFSSLSAYPEKAGFTFKTSDLLALEPIQQQPNDLICTDGTPDLRLSYFKNLTQGYSATLKRKSTPNKLGDLHHENKYFKNQLTNFLNGTRGLHILPDNVLITRSTEMSLFILAQTILQPNDVVVVAQLSYYKANMIFQQIGAKLQTIPVDEQGLSVDALKQLLKKQKIRAVYITPQHHYPTTVTLSADRRLALLSLAETYGFVIIEDDYDYDFQYDKSAMLPLASADVQGMVVYTGTFGKALFPNFRTGFIVAPKNVIQEARKYLHIIDPQGDVVLENVLAELIEEGDMHRYLKKSIKEYQARRDFVVQFINDHLSEWIAVNVPNGGLALWFTFKQPVVLQQLTSFFKQKKIVLPRFVQYQNQKITALRFGFGHLNTEELTQVLMAFVLFFEQEKN</sequence>
<dbReference type="InterPro" id="IPR004839">
    <property type="entry name" value="Aminotransferase_I/II_large"/>
</dbReference>
<dbReference type="InterPro" id="IPR051446">
    <property type="entry name" value="HTH_trans_reg/aminotransferase"/>
</dbReference>
<feature type="domain" description="HTH gntR-type" evidence="6">
    <location>
        <begin position="21"/>
        <end position="89"/>
    </location>
</feature>
<evidence type="ECO:0000313" key="7">
    <source>
        <dbReference type="EMBL" id="UYW01713.1"/>
    </source>
</evidence>
<protein>
    <submittedName>
        <fullName evidence="7">PLP-dependent aminotransferase family protein</fullName>
    </submittedName>
</protein>
<keyword evidence="7" id="KW-0032">Aminotransferase</keyword>
<dbReference type="CDD" id="cd07377">
    <property type="entry name" value="WHTH_GntR"/>
    <property type="match status" value="1"/>
</dbReference>
<evidence type="ECO:0000256" key="5">
    <source>
        <dbReference type="ARBA" id="ARBA00023163"/>
    </source>
</evidence>
<dbReference type="RefSeq" id="WP_264434184.1">
    <property type="nucleotide sequence ID" value="NZ_CP081495.1"/>
</dbReference>
<dbReference type="InterPro" id="IPR036388">
    <property type="entry name" value="WH-like_DNA-bd_sf"/>
</dbReference>
<dbReference type="PRINTS" id="PR00035">
    <property type="entry name" value="HTHGNTR"/>
</dbReference>
<organism evidence="7 8">
    <name type="scientific">Flavobacterium agricola</name>
    <dbReference type="NCBI Taxonomy" id="2870839"/>
    <lineage>
        <taxon>Bacteria</taxon>
        <taxon>Pseudomonadati</taxon>
        <taxon>Bacteroidota</taxon>
        <taxon>Flavobacteriia</taxon>
        <taxon>Flavobacteriales</taxon>
        <taxon>Flavobacteriaceae</taxon>
        <taxon>Flavobacterium</taxon>
    </lineage>
</organism>
<proteinExistence type="inferred from homology"/>
<dbReference type="PROSITE" id="PS50949">
    <property type="entry name" value="HTH_GNTR"/>
    <property type="match status" value="1"/>
</dbReference>
<keyword evidence="5" id="KW-0804">Transcription</keyword>
<dbReference type="CDD" id="cd00609">
    <property type="entry name" value="AAT_like"/>
    <property type="match status" value="1"/>
</dbReference>
<dbReference type="Gene3D" id="1.10.10.10">
    <property type="entry name" value="Winged helix-like DNA-binding domain superfamily/Winged helix DNA-binding domain"/>
    <property type="match status" value="1"/>
</dbReference>
<dbReference type="InterPro" id="IPR000524">
    <property type="entry name" value="Tscrpt_reg_HTH_GntR"/>
</dbReference>
<evidence type="ECO:0000256" key="4">
    <source>
        <dbReference type="ARBA" id="ARBA00023125"/>
    </source>
</evidence>
<dbReference type="Gene3D" id="3.40.640.10">
    <property type="entry name" value="Type I PLP-dependent aspartate aminotransferase-like (Major domain)"/>
    <property type="match status" value="1"/>
</dbReference>
<gene>
    <name evidence="7" type="ORF">K5I29_01945</name>
</gene>
<dbReference type="Pfam" id="PF00155">
    <property type="entry name" value="Aminotran_1_2"/>
    <property type="match status" value="1"/>
</dbReference>
<dbReference type="SUPFAM" id="SSF46785">
    <property type="entry name" value="Winged helix' DNA-binding domain"/>
    <property type="match status" value="1"/>
</dbReference>
<keyword evidence="3" id="KW-0805">Transcription regulation</keyword>
<dbReference type="InterPro" id="IPR036390">
    <property type="entry name" value="WH_DNA-bd_sf"/>
</dbReference>
<keyword evidence="2" id="KW-0663">Pyridoxal phosphate</keyword>
<dbReference type="EMBL" id="CP081495">
    <property type="protein sequence ID" value="UYW01713.1"/>
    <property type="molecule type" value="Genomic_DNA"/>
</dbReference>
<dbReference type="Proteomes" id="UP001163328">
    <property type="component" value="Chromosome"/>
</dbReference>
<evidence type="ECO:0000256" key="2">
    <source>
        <dbReference type="ARBA" id="ARBA00022898"/>
    </source>
</evidence>
<dbReference type="PANTHER" id="PTHR46577:SF1">
    <property type="entry name" value="HTH-TYPE TRANSCRIPTIONAL REGULATORY PROTEIN GABR"/>
    <property type="match status" value="1"/>
</dbReference>
<comment type="similarity">
    <text evidence="1">In the C-terminal section; belongs to the class-I pyridoxal-phosphate-dependent aminotransferase family.</text>
</comment>
<dbReference type="SMART" id="SM00345">
    <property type="entry name" value="HTH_GNTR"/>
    <property type="match status" value="1"/>
</dbReference>
<evidence type="ECO:0000256" key="1">
    <source>
        <dbReference type="ARBA" id="ARBA00005384"/>
    </source>
</evidence>
<evidence type="ECO:0000259" key="6">
    <source>
        <dbReference type="PROSITE" id="PS50949"/>
    </source>
</evidence>
<dbReference type="InterPro" id="IPR015421">
    <property type="entry name" value="PyrdxlP-dep_Trfase_major"/>
</dbReference>
<dbReference type="Pfam" id="PF00392">
    <property type="entry name" value="GntR"/>
    <property type="match status" value="1"/>
</dbReference>
<keyword evidence="8" id="KW-1185">Reference proteome</keyword>
<name>A0ABY6LZG5_9FLAO</name>
<evidence type="ECO:0000313" key="8">
    <source>
        <dbReference type="Proteomes" id="UP001163328"/>
    </source>
</evidence>
<reference evidence="7" key="1">
    <citation type="submission" date="2021-08" db="EMBL/GenBank/DDBJ databases">
        <title>Flavobacterium sp. strain CC-SYL302.</title>
        <authorList>
            <person name="Lin S.-Y."/>
            <person name="Lee T.-H."/>
            <person name="Young C.-C."/>
        </authorList>
    </citation>
    <scope>NUCLEOTIDE SEQUENCE</scope>
    <source>
        <strain evidence="7">CC-SYL302</strain>
    </source>
</reference>
<dbReference type="PANTHER" id="PTHR46577">
    <property type="entry name" value="HTH-TYPE TRANSCRIPTIONAL REGULATORY PROTEIN GABR"/>
    <property type="match status" value="1"/>
</dbReference>
<dbReference type="SUPFAM" id="SSF53383">
    <property type="entry name" value="PLP-dependent transferases"/>
    <property type="match status" value="1"/>
</dbReference>
<evidence type="ECO:0000256" key="3">
    <source>
        <dbReference type="ARBA" id="ARBA00023015"/>
    </source>
</evidence>
<dbReference type="InterPro" id="IPR015424">
    <property type="entry name" value="PyrdxlP-dep_Trfase"/>
</dbReference>
<accession>A0ABY6LZG5</accession>
<dbReference type="GO" id="GO:0008483">
    <property type="term" value="F:transaminase activity"/>
    <property type="evidence" value="ECO:0007669"/>
    <property type="project" value="UniProtKB-KW"/>
</dbReference>
<keyword evidence="4" id="KW-0238">DNA-binding</keyword>
<keyword evidence="7" id="KW-0808">Transferase</keyword>